<sequence>MKSSKNMTIAFLLNFSFAILEFIFGFMFNSSAVLADAVHDTGDAMAIGLSTLFEKISNKKEDKKYTLGYKRYSLLGALLTSVILLVGSTLVIIENVPKVFAPEKVNYDGMLVLGIFAIIVNLAASKVVGHGHSHGHSHNESILSLHFLEDILGWVAVILVSIVLRFTDWYFLDPLLSLLIAGFILSKALPKFWENIKIFLDHIPSDIDLSQLYQEILAVENVQAITQLNVWTTDGLEKFAMIHICLENPDLLAETQATLRQELQAYGITKITIQTDSSLEEHEEWCIGGEGDLKPHT</sequence>
<evidence type="ECO:0000256" key="5">
    <source>
        <dbReference type="SAM" id="Phobius"/>
    </source>
</evidence>
<dbReference type="NCBIfam" id="TIGR01297">
    <property type="entry name" value="CDF"/>
    <property type="match status" value="1"/>
</dbReference>
<dbReference type="RefSeq" id="WP_061603048.1">
    <property type="nucleotide sequence ID" value="NZ_CDMW01000001.1"/>
</dbReference>
<dbReference type="GO" id="GO:0005385">
    <property type="term" value="F:zinc ion transmembrane transporter activity"/>
    <property type="evidence" value="ECO:0007669"/>
    <property type="project" value="TreeGrafter"/>
</dbReference>
<reference evidence="7 8" key="1">
    <citation type="submission" date="2015-01" db="EMBL/GenBank/DDBJ databases">
        <authorList>
            <person name="Pelicic Vladimir"/>
        </authorList>
    </citation>
    <scope>NUCLEOTIDE SEQUENCE [LARGE SCALE GENOMIC DNA]</scope>
    <source>
        <strain evidence="7 8">2908</strain>
    </source>
</reference>
<feature type="transmembrane region" description="Helical" evidence="5">
    <location>
        <begin position="105"/>
        <end position="124"/>
    </location>
</feature>
<evidence type="ECO:0000259" key="6">
    <source>
        <dbReference type="Pfam" id="PF01545"/>
    </source>
</evidence>
<accession>A0A0B7GTG4</accession>
<feature type="transmembrane region" description="Helical" evidence="5">
    <location>
        <begin position="145"/>
        <end position="164"/>
    </location>
</feature>
<keyword evidence="2 5" id="KW-0812">Transmembrane</keyword>
<dbReference type="InterPro" id="IPR058533">
    <property type="entry name" value="Cation_efflux_TM"/>
</dbReference>
<protein>
    <submittedName>
        <fullName evidence="7">Cadmium, cobalt and zinc/H(+)-K(+) antiporter</fullName>
    </submittedName>
</protein>
<proteinExistence type="predicted"/>
<gene>
    <name evidence="7" type="primary">czcD</name>
    <name evidence="7" type="ORF">SSV_2246</name>
</gene>
<dbReference type="Gene3D" id="1.20.1510.10">
    <property type="entry name" value="Cation efflux protein transmembrane domain"/>
    <property type="match status" value="1"/>
</dbReference>
<evidence type="ECO:0000313" key="8">
    <source>
        <dbReference type="Proteomes" id="UP000183504"/>
    </source>
</evidence>
<dbReference type="AlphaFoldDB" id="A0A0B7GTG4"/>
<feature type="transmembrane region" description="Helical" evidence="5">
    <location>
        <begin position="7"/>
        <end position="28"/>
    </location>
</feature>
<dbReference type="PANTHER" id="PTHR11562">
    <property type="entry name" value="CATION EFFLUX PROTEIN/ ZINC TRANSPORTER"/>
    <property type="match status" value="1"/>
</dbReference>
<evidence type="ECO:0000256" key="2">
    <source>
        <dbReference type="ARBA" id="ARBA00022692"/>
    </source>
</evidence>
<feature type="transmembrane region" description="Helical" evidence="5">
    <location>
        <begin position="74"/>
        <end position="93"/>
    </location>
</feature>
<dbReference type="InterPro" id="IPR050681">
    <property type="entry name" value="CDF/SLC30A"/>
</dbReference>
<evidence type="ECO:0000256" key="4">
    <source>
        <dbReference type="ARBA" id="ARBA00023136"/>
    </source>
</evidence>
<comment type="subcellular location">
    <subcellularLocation>
        <location evidence="1">Membrane</location>
        <topology evidence="1">Multi-pass membrane protein</topology>
    </subcellularLocation>
</comment>
<evidence type="ECO:0000256" key="1">
    <source>
        <dbReference type="ARBA" id="ARBA00004141"/>
    </source>
</evidence>
<dbReference type="SUPFAM" id="SSF161111">
    <property type="entry name" value="Cation efflux protein transmembrane domain-like"/>
    <property type="match status" value="1"/>
</dbReference>
<evidence type="ECO:0000313" key="7">
    <source>
        <dbReference type="EMBL" id="CEL91513.1"/>
    </source>
</evidence>
<dbReference type="Proteomes" id="UP000183504">
    <property type="component" value="Unassembled WGS sequence"/>
</dbReference>
<name>A0A0B7GTG4_STRSA</name>
<dbReference type="PANTHER" id="PTHR11562:SF17">
    <property type="entry name" value="RE54080P-RELATED"/>
    <property type="match status" value="1"/>
</dbReference>
<dbReference type="Pfam" id="PF01545">
    <property type="entry name" value="Cation_efflux"/>
    <property type="match status" value="1"/>
</dbReference>
<dbReference type="InterPro" id="IPR002524">
    <property type="entry name" value="Cation_efflux"/>
</dbReference>
<organism evidence="7 8">
    <name type="scientific">Streptococcus sanguinis</name>
    <dbReference type="NCBI Taxonomy" id="1305"/>
    <lineage>
        <taxon>Bacteria</taxon>
        <taxon>Bacillati</taxon>
        <taxon>Bacillota</taxon>
        <taxon>Bacilli</taxon>
        <taxon>Lactobacillales</taxon>
        <taxon>Streptococcaceae</taxon>
        <taxon>Streptococcus</taxon>
    </lineage>
</organism>
<dbReference type="GO" id="GO:0005886">
    <property type="term" value="C:plasma membrane"/>
    <property type="evidence" value="ECO:0007669"/>
    <property type="project" value="TreeGrafter"/>
</dbReference>
<feature type="domain" description="Cation efflux protein transmembrane" evidence="6">
    <location>
        <begin position="8"/>
        <end position="199"/>
    </location>
</feature>
<keyword evidence="3 5" id="KW-1133">Transmembrane helix</keyword>
<dbReference type="InterPro" id="IPR027469">
    <property type="entry name" value="Cation_efflux_TMD_sf"/>
</dbReference>
<keyword evidence="4 5" id="KW-0472">Membrane</keyword>
<feature type="transmembrane region" description="Helical" evidence="5">
    <location>
        <begin position="170"/>
        <end position="189"/>
    </location>
</feature>
<dbReference type="EMBL" id="CDMW01000001">
    <property type="protein sequence ID" value="CEL91513.1"/>
    <property type="molecule type" value="Genomic_DNA"/>
</dbReference>
<evidence type="ECO:0000256" key="3">
    <source>
        <dbReference type="ARBA" id="ARBA00022989"/>
    </source>
</evidence>